<dbReference type="STRING" id="1802517.A2892_04310"/>
<dbReference type="InterPro" id="IPR037914">
    <property type="entry name" value="SpoVT-AbrB_sf"/>
</dbReference>
<dbReference type="NCBIfam" id="TIGR01439">
    <property type="entry name" value="lp_hng_hel_AbrB"/>
    <property type="match status" value="1"/>
</dbReference>
<proteinExistence type="predicted"/>
<dbReference type="Proteomes" id="UP000176404">
    <property type="component" value="Unassembled WGS sequence"/>
</dbReference>
<sequence>MTMTITATRQWQIHVPKSIRELIGWRNPGKVDIHTEGDKIILKPRKSEVLSLIGKYKHLRPTKKIDLDNIRDYINYSNL</sequence>
<protein>
    <recommendedName>
        <fullName evidence="1">SpoVT-AbrB domain-containing protein</fullName>
    </recommendedName>
</protein>
<dbReference type="Pfam" id="PF04014">
    <property type="entry name" value="MazE_antitoxin"/>
    <property type="match status" value="1"/>
</dbReference>
<evidence type="ECO:0000259" key="1">
    <source>
        <dbReference type="Pfam" id="PF04014"/>
    </source>
</evidence>
<dbReference type="EMBL" id="MGHD01000002">
    <property type="protein sequence ID" value="OGM60850.1"/>
    <property type="molecule type" value="Genomic_DNA"/>
</dbReference>
<dbReference type="Gene3D" id="2.10.260.10">
    <property type="match status" value="1"/>
</dbReference>
<dbReference type="SUPFAM" id="SSF89447">
    <property type="entry name" value="AbrB/MazE/MraZ-like"/>
    <property type="match status" value="1"/>
</dbReference>
<evidence type="ECO:0000313" key="3">
    <source>
        <dbReference type="Proteomes" id="UP000176404"/>
    </source>
</evidence>
<dbReference type="GO" id="GO:0003677">
    <property type="term" value="F:DNA binding"/>
    <property type="evidence" value="ECO:0007669"/>
    <property type="project" value="InterPro"/>
</dbReference>
<evidence type="ECO:0000313" key="2">
    <source>
        <dbReference type="EMBL" id="OGM60850.1"/>
    </source>
</evidence>
<dbReference type="AlphaFoldDB" id="A0A1F8BA83"/>
<reference evidence="2 3" key="1">
    <citation type="journal article" date="2016" name="Nat. Commun.">
        <title>Thousands of microbial genomes shed light on interconnected biogeochemical processes in an aquifer system.</title>
        <authorList>
            <person name="Anantharaman K."/>
            <person name="Brown C.T."/>
            <person name="Hug L.A."/>
            <person name="Sharon I."/>
            <person name="Castelle C.J."/>
            <person name="Probst A.J."/>
            <person name="Thomas B.C."/>
            <person name="Singh A."/>
            <person name="Wilkins M.J."/>
            <person name="Karaoz U."/>
            <person name="Brodie E.L."/>
            <person name="Williams K.H."/>
            <person name="Hubbard S.S."/>
            <person name="Banfield J.F."/>
        </authorList>
    </citation>
    <scope>NUCLEOTIDE SEQUENCE [LARGE SCALE GENOMIC DNA]</scope>
</reference>
<dbReference type="InterPro" id="IPR007159">
    <property type="entry name" value="SpoVT-AbrB_dom"/>
</dbReference>
<gene>
    <name evidence="2" type="ORF">A2892_04310</name>
</gene>
<accession>A0A1F8BA83</accession>
<feature type="domain" description="SpoVT-AbrB" evidence="1">
    <location>
        <begin position="12"/>
        <end position="48"/>
    </location>
</feature>
<comment type="caution">
    <text evidence="2">The sequence shown here is derived from an EMBL/GenBank/DDBJ whole genome shotgun (WGS) entry which is preliminary data.</text>
</comment>
<name>A0A1F8BA83_9BACT</name>
<organism evidence="2 3">
    <name type="scientific">Candidatus Woesebacteria bacterium RIFCSPLOWO2_01_FULL_39_10b</name>
    <dbReference type="NCBI Taxonomy" id="1802517"/>
    <lineage>
        <taxon>Bacteria</taxon>
        <taxon>Candidatus Woeseibacteriota</taxon>
    </lineage>
</organism>